<feature type="transmembrane region" description="Helical" evidence="1">
    <location>
        <begin position="85"/>
        <end position="105"/>
    </location>
</feature>
<keyword evidence="2" id="KW-0732">Signal</keyword>
<keyword evidence="1" id="KW-0812">Transmembrane</keyword>
<evidence type="ECO:0000313" key="3">
    <source>
        <dbReference type="EMBL" id="TFE02306.1"/>
    </source>
</evidence>
<protein>
    <recommendedName>
        <fullName evidence="5">Geobacillin-26 family protein</fullName>
    </recommendedName>
</protein>
<feature type="signal peptide" evidence="2">
    <location>
        <begin position="1"/>
        <end position="22"/>
    </location>
</feature>
<gene>
    <name evidence="3" type="ORF">E2626_06930</name>
</gene>
<proteinExistence type="predicted"/>
<dbReference type="EMBL" id="SORX01000003">
    <property type="protein sequence ID" value="TFE02306.1"/>
    <property type="molecule type" value="Genomic_DNA"/>
</dbReference>
<sequence>MKKICTLLFVVLMMFPASNVMASQTIIDEVEISGYTFTISQSDEENSFIWNISYQDQSFILSENASNQSLLTGYRDALYDTKTSLITSIIAGCFIIIALTFSFIFFKRNKEERSSPLLLIIGVMVGIAVYTLTSNLSEYLIALKNAEYFFKSLATKS</sequence>
<dbReference type="Proteomes" id="UP000297776">
    <property type="component" value="Unassembled WGS sequence"/>
</dbReference>
<reference evidence="3 4" key="1">
    <citation type="submission" date="2019-03" db="EMBL/GenBank/DDBJ databases">
        <authorList>
            <person name="Yang Y."/>
        </authorList>
    </citation>
    <scope>NUCLEOTIDE SEQUENCE [LARGE SCALE GENOMIC DNA]</scope>
    <source>
        <strain evidence="3 4">ASL-1</strain>
    </source>
</reference>
<evidence type="ECO:0000256" key="1">
    <source>
        <dbReference type="SAM" id="Phobius"/>
    </source>
</evidence>
<accession>A0A4Y8LHK2</accession>
<keyword evidence="1" id="KW-0472">Membrane</keyword>
<organism evidence="3 4">
    <name type="scientific">Jeotgalibacillus salarius</name>
    <dbReference type="NCBI Taxonomy" id="546023"/>
    <lineage>
        <taxon>Bacteria</taxon>
        <taxon>Bacillati</taxon>
        <taxon>Bacillota</taxon>
        <taxon>Bacilli</taxon>
        <taxon>Bacillales</taxon>
        <taxon>Caryophanaceae</taxon>
        <taxon>Jeotgalibacillus</taxon>
    </lineage>
</organism>
<evidence type="ECO:0008006" key="5">
    <source>
        <dbReference type="Google" id="ProtNLM"/>
    </source>
</evidence>
<keyword evidence="4" id="KW-1185">Reference proteome</keyword>
<name>A0A4Y8LHK2_9BACL</name>
<comment type="caution">
    <text evidence="3">The sequence shown here is derived from an EMBL/GenBank/DDBJ whole genome shotgun (WGS) entry which is preliminary data.</text>
</comment>
<evidence type="ECO:0000256" key="2">
    <source>
        <dbReference type="SAM" id="SignalP"/>
    </source>
</evidence>
<dbReference type="AlphaFoldDB" id="A0A4Y8LHK2"/>
<keyword evidence="1" id="KW-1133">Transmembrane helix</keyword>
<feature type="chain" id="PRO_5021292854" description="Geobacillin-26 family protein" evidence="2">
    <location>
        <begin position="23"/>
        <end position="157"/>
    </location>
</feature>
<feature type="transmembrane region" description="Helical" evidence="1">
    <location>
        <begin position="117"/>
        <end position="133"/>
    </location>
</feature>
<dbReference type="RefSeq" id="WP_134381007.1">
    <property type="nucleotide sequence ID" value="NZ_SORX01000003.1"/>
</dbReference>
<dbReference type="OrthoDB" id="2454361at2"/>
<evidence type="ECO:0000313" key="4">
    <source>
        <dbReference type="Proteomes" id="UP000297776"/>
    </source>
</evidence>